<keyword evidence="6 8" id="KW-1133">Transmembrane helix</keyword>
<feature type="transmembrane region" description="Helical" evidence="8">
    <location>
        <begin position="12"/>
        <end position="29"/>
    </location>
</feature>
<evidence type="ECO:0000256" key="3">
    <source>
        <dbReference type="ARBA" id="ARBA00022676"/>
    </source>
</evidence>
<organism evidence="10 11">
    <name type="scientific">Candidatus Roizmanbacteria bacterium RIFCSPHIGHO2_01_FULL_39_12b</name>
    <dbReference type="NCBI Taxonomy" id="1802030"/>
    <lineage>
        <taxon>Bacteria</taxon>
        <taxon>Candidatus Roizmaniibacteriota</taxon>
    </lineage>
</organism>
<keyword evidence="5 8" id="KW-0812">Transmembrane</keyword>
<dbReference type="GO" id="GO:0016763">
    <property type="term" value="F:pentosyltransferase activity"/>
    <property type="evidence" value="ECO:0007669"/>
    <property type="project" value="TreeGrafter"/>
</dbReference>
<evidence type="ECO:0000256" key="2">
    <source>
        <dbReference type="ARBA" id="ARBA00022475"/>
    </source>
</evidence>
<dbReference type="InterPro" id="IPR038731">
    <property type="entry name" value="RgtA/B/C-like"/>
</dbReference>
<sequence length="491" mass="57686">MKRIINLISSHKVFLAILVILASIFLLTLGQTKLWDWDECLYAGYARSMRMSYNALTNYWNGQVMLDKIPFYTVILQTPLFFSSSEFALRIVNVVFTLFLLFYVYFFTTIRFSKRIGIFAILILLTGDVLVRYFTKISTDIPYALFIILGYLVYTSSITLRKRGLLAGFALGLAALVKGLGVFPFLISLLIMILIFEKKSKFRLSTWLIFGFTITIVPWLLVEYMVYGEKFINVYFIENIIQRSRYPIEFHFGGRLFYLKHIFKELFPWVLLIFVWPLFFLKKLKNITLDNLISEIRSQQRIIEIVLLIFIPLVFLTMAKTKIEWYVAPIYPFLAIYLACCLHLLIRTLKLKNIIVLVIAILIAADGFYFVIKENKLFETVKTSSRDEIAIISSREPEKNLDYLVQFSERRAREILNPTLYTSFTWIYGGNPCAHYYSKKHINYYYRTNDFQKRLGKGNGLFLIHNGDRHYLKDYNVDIVSENSDFTLFRL</sequence>
<proteinExistence type="predicted"/>
<evidence type="ECO:0000259" key="9">
    <source>
        <dbReference type="Pfam" id="PF13231"/>
    </source>
</evidence>
<evidence type="ECO:0000256" key="7">
    <source>
        <dbReference type="ARBA" id="ARBA00023136"/>
    </source>
</evidence>
<feature type="transmembrane region" description="Helical" evidence="8">
    <location>
        <begin position="266"/>
        <end position="281"/>
    </location>
</feature>
<dbReference type="InterPro" id="IPR050297">
    <property type="entry name" value="LipidA_mod_glycosyltrf_83"/>
</dbReference>
<dbReference type="GO" id="GO:0005886">
    <property type="term" value="C:plasma membrane"/>
    <property type="evidence" value="ECO:0007669"/>
    <property type="project" value="UniProtKB-SubCell"/>
</dbReference>
<evidence type="ECO:0000256" key="4">
    <source>
        <dbReference type="ARBA" id="ARBA00022679"/>
    </source>
</evidence>
<feature type="transmembrane region" description="Helical" evidence="8">
    <location>
        <begin position="325"/>
        <end position="346"/>
    </location>
</feature>
<dbReference type="Proteomes" id="UP000178372">
    <property type="component" value="Unassembled WGS sequence"/>
</dbReference>
<evidence type="ECO:0000313" key="10">
    <source>
        <dbReference type="EMBL" id="OGK16523.1"/>
    </source>
</evidence>
<reference evidence="10 11" key="1">
    <citation type="journal article" date="2016" name="Nat. Commun.">
        <title>Thousands of microbial genomes shed light on interconnected biogeochemical processes in an aquifer system.</title>
        <authorList>
            <person name="Anantharaman K."/>
            <person name="Brown C.T."/>
            <person name="Hug L.A."/>
            <person name="Sharon I."/>
            <person name="Castelle C.J."/>
            <person name="Probst A.J."/>
            <person name="Thomas B.C."/>
            <person name="Singh A."/>
            <person name="Wilkins M.J."/>
            <person name="Karaoz U."/>
            <person name="Brodie E.L."/>
            <person name="Williams K.H."/>
            <person name="Hubbard S.S."/>
            <person name="Banfield J.F."/>
        </authorList>
    </citation>
    <scope>NUCLEOTIDE SEQUENCE [LARGE SCALE GENOMIC DNA]</scope>
</reference>
<name>A0A1F7GCA9_9BACT</name>
<keyword evidence="3" id="KW-0328">Glycosyltransferase</keyword>
<dbReference type="PANTHER" id="PTHR33908:SF11">
    <property type="entry name" value="MEMBRANE PROTEIN"/>
    <property type="match status" value="1"/>
</dbReference>
<protein>
    <recommendedName>
        <fullName evidence="9">Glycosyltransferase RgtA/B/C/D-like domain-containing protein</fullName>
    </recommendedName>
</protein>
<evidence type="ECO:0000256" key="1">
    <source>
        <dbReference type="ARBA" id="ARBA00004651"/>
    </source>
</evidence>
<feature type="domain" description="Glycosyltransferase RgtA/B/C/D-like" evidence="9">
    <location>
        <begin position="76"/>
        <end position="216"/>
    </location>
</feature>
<dbReference type="GO" id="GO:0009103">
    <property type="term" value="P:lipopolysaccharide biosynthetic process"/>
    <property type="evidence" value="ECO:0007669"/>
    <property type="project" value="UniProtKB-ARBA"/>
</dbReference>
<feature type="transmembrane region" description="Helical" evidence="8">
    <location>
        <begin position="91"/>
        <end position="110"/>
    </location>
</feature>
<feature type="transmembrane region" description="Helical" evidence="8">
    <location>
        <begin position="166"/>
        <end position="195"/>
    </location>
</feature>
<gene>
    <name evidence="10" type="ORF">A2690_04195</name>
</gene>
<dbReference type="EMBL" id="MFZF01000016">
    <property type="protein sequence ID" value="OGK16523.1"/>
    <property type="molecule type" value="Genomic_DNA"/>
</dbReference>
<evidence type="ECO:0000256" key="6">
    <source>
        <dbReference type="ARBA" id="ARBA00022989"/>
    </source>
</evidence>
<feature type="transmembrane region" description="Helical" evidence="8">
    <location>
        <begin position="207"/>
        <end position="227"/>
    </location>
</feature>
<dbReference type="Pfam" id="PF13231">
    <property type="entry name" value="PMT_2"/>
    <property type="match status" value="1"/>
</dbReference>
<dbReference type="AlphaFoldDB" id="A0A1F7GCA9"/>
<dbReference type="PANTHER" id="PTHR33908">
    <property type="entry name" value="MANNOSYLTRANSFERASE YKCB-RELATED"/>
    <property type="match status" value="1"/>
</dbReference>
<keyword evidence="2" id="KW-1003">Cell membrane</keyword>
<accession>A0A1F7GCA9</accession>
<feature type="transmembrane region" description="Helical" evidence="8">
    <location>
        <begin position="353"/>
        <end position="372"/>
    </location>
</feature>
<comment type="subcellular location">
    <subcellularLocation>
        <location evidence="1">Cell membrane</location>
        <topology evidence="1">Multi-pass membrane protein</topology>
    </subcellularLocation>
</comment>
<keyword evidence="4" id="KW-0808">Transferase</keyword>
<evidence type="ECO:0000256" key="8">
    <source>
        <dbReference type="SAM" id="Phobius"/>
    </source>
</evidence>
<evidence type="ECO:0000256" key="5">
    <source>
        <dbReference type="ARBA" id="ARBA00022692"/>
    </source>
</evidence>
<feature type="transmembrane region" description="Helical" evidence="8">
    <location>
        <begin position="141"/>
        <end position="160"/>
    </location>
</feature>
<evidence type="ECO:0000313" key="11">
    <source>
        <dbReference type="Proteomes" id="UP000178372"/>
    </source>
</evidence>
<keyword evidence="7 8" id="KW-0472">Membrane</keyword>
<feature type="transmembrane region" description="Helical" evidence="8">
    <location>
        <begin position="302"/>
        <end position="319"/>
    </location>
</feature>
<comment type="caution">
    <text evidence="10">The sequence shown here is derived from an EMBL/GenBank/DDBJ whole genome shotgun (WGS) entry which is preliminary data.</text>
</comment>